<gene>
    <name evidence="3" type="ORF">D3273_17750</name>
</gene>
<organism evidence="3 4">
    <name type="scientific">Lichenibacterium minor</name>
    <dbReference type="NCBI Taxonomy" id="2316528"/>
    <lineage>
        <taxon>Bacteria</taxon>
        <taxon>Pseudomonadati</taxon>
        <taxon>Pseudomonadota</taxon>
        <taxon>Alphaproteobacteria</taxon>
        <taxon>Hyphomicrobiales</taxon>
        <taxon>Lichenihabitantaceae</taxon>
        <taxon>Lichenibacterium</taxon>
    </lineage>
</organism>
<reference evidence="3 4" key="2">
    <citation type="submission" date="2019-02" db="EMBL/GenBank/DDBJ databases">
        <title>'Lichenibacterium ramalinii' gen. nov. sp. nov., 'Lichenibacterium minor' gen. nov. sp. nov.</title>
        <authorList>
            <person name="Pankratov T."/>
        </authorList>
    </citation>
    <scope>NUCLEOTIDE SEQUENCE [LARGE SCALE GENOMIC DNA]</scope>
    <source>
        <strain evidence="3 4">RmlP026</strain>
    </source>
</reference>
<evidence type="ECO:0000313" key="3">
    <source>
        <dbReference type="EMBL" id="RYC30688.1"/>
    </source>
</evidence>
<feature type="signal peptide" evidence="2">
    <location>
        <begin position="1"/>
        <end position="22"/>
    </location>
</feature>
<proteinExistence type="predicted"/>
<evidence type="ECO:0000313" key="4">
    <source>
        <dbReference type="Proteomes" id="UP000290759"/>
    </source>
</evidence>
<accession>A0A4Q2U4G1</accession>
<dbReference type="EMBL" id="QYBB01000022">
    <property type="protein sequence ID" value="RYC30688.1"/>
    <property type="molecule type" value="Genomic_DNA"/>
</dbReference>
<evidence type="ECO:0000256" key="1">
    <source>
        <dbReference type="SAM" id="MobiDB-lite"/>
    </source>
</evidence>
<keyword evidence="4" id="KW-1185">Reference proteome</keyword>
<protein>
    <submittedName>
        <fullName evidence="3">Uncharacterized protein</fullName>
    </submittedName>
</protein>
<dbReference type="AlphaFoldDB" id="A0A4Q2U4G1"/>
<name>A0A4Q2U4G1_9HYPH</name>
<sequence length="100" mass="10116">MRTTILALAAICCLGSVPPAWAQAVTPPQPDTEGQNDQGGSGYLPGAQFQRRLDGGAGFVCTATNALHDQQCTASCRKGETADCIDAEGSGAPSCACTKG</sequence>
<feature type="region of interest" description="Disordered" evidence="1">
    <location>
        <begin position="23"/>
        <end position="48"/>
    </location>
</feature>
<evidence type="ECO:0000256" key="2">
    <source>
        <dbReference type="SAM" id="SignalP"/>
    </source>
</evidence>
<dbReference type="RefSeq" id="WP_129228227.1">
    <property type="nucleotide sequence ID" value="NZ_QYBB01000022.1"/>
</dbReference>
<feature type="chain" id="PRO_5020955267" evidence="2">
    <location>
        <begin position="23"/>
        <end position="100"/>
    </location>
</feature>
<dbReference type="OrthoDB" id="9913057at2"/>
<reference evidence="3 4" key="1">
    <citation type="submission" date="2018-12" db="EMBL/GenBank/DDBJ databases">
        <authorList>
            <person name="Grouzdev D.S."/>
            <person name="Krutkina M.S."/>
        </authorList>
    </citation>
    <scope>NUCLEOTIDE SEQUENCE [LARGE SCALE GENOMIC DNA]</scope>
    <source>
        <strain evidence="3 4">RmlP026</strain>
    </source>
</reference>
<keyword evidence="2" id="KW-0732">Signal</keyword>
<dbReference type="Proteomes" id="UP000290759">
    <property type="component" value="Unassembled WGS sequence"/>
</dbReference>
<comment type="caution">
    <text evidence="3">The sequence shown here is derived from an EMBL/GenBank/DDBJ whole genome shotgun (WGS) entry which is preliminary data.</text>
</comment>